<dbReference type="EMBL" id="CP081051">
    <property type="protein sequence ID" value="UWQ41793.1"/>
    <property type="molecule type" value="Genomic_DNA"/>
</dbReference>
<dbReference type="Pfam" id="PF00672">
    <property type="entry name" value="HAMP"/>
    <property type="match status" value="2"/>
</dbReference>
<dbReference type="PROSITE" id="PS50885">
    <property type="entry name" value="HAMP"/>
    <property type="match status" value="2"/>
</dbReference>
<evidence type="ECO:0000259" key="5">
    <source>
        <dbReference type="PROSITE" id="PS50111"/>
    </source>
</evidence>
<evidence type="ECO:0000256" key="4">
    <source>
        <dbReference type="SAM" id="Phobius"/>
    </source>
</evidence>
<evidence type="ECO:0000256" key="3">
    <source>
        <dbReference type="PROSITE-ProRule" id="PRU00284"/>
    </source>
</evidence>
<dbReference type="SMART" id="SM00304">
    <property type="entry name" value="HAMP"/>
    <property type="match status" value="2"/>
</dbReference>
<keyword evidence="4" id="KW-1133">Transmembrane helix</keyword>
<evidence type="ECO:0000313" key="7">
    <source>
        <dbReference type="EMBL" id="UWQ41793.1"/>
    </source>
</evidence>
<name>A0ABY5WJY9_9RHOB</name>
<feature type="domain" description="Methyl-accepting transducer" evidence="5">
    <location>
        <begin position="507"/>
        <end position="736"/>
    </location>
</feature>
<feature type="domain" description="HAMP" evidence="6">
    <location>
        <begin position="450"/>
        <end position="502"/>
    </location>
</feature>
<sequence>MMKKKNPPAARRFSLANLSTKTKIVSVALFPLLLVLGVGVMAVLDLGRMEKTSKAVDHTGRILSESQSLAVAALDMEAGLRGYLLAGREEFLVPYEAGQADLAEALTALKALAADDPQMLADLQEAEQILAGWQENVAAGAIDLRREIGDAMSMNDMADAVKKSKGRVLFDEFRAEVGKIIADEEVELANRRNIFSSLVNAGIADPDYLSASLEEVEKAHEVISTAKDLLAAAVDMETGVRGFLLAGDRAFLDPYMEGNERFNEILADLRLAFTDKLMQTNRLNTVAEIIGNWRNDVVVPMLQLRRVIGSAATMDDMADRVAEGQGKAYFDRFRETLASLQARGAETMAARRAASDEIAAQTRIMIPAAIGAAILIGAVMALVTSSGIASGIRRIVVSMRGLAEGNNAVEIHGQERGDEVGDMARALEKFRDELVRMQEAEQQKAQSKDAELAGVVQELSERLSRLSHGDLTIRIEDPFPEEYEQLRADFNGSIDNLTATVQEVIGASASIRNGAAEISQASDDLSHRTESQAATLEETAAAIDELTASVRSAAEGARNVETTVREARQEAESSGEVVQDAVTAMSGIEDSSNKISQIISVIDDIAFQTNLLALNAGVEAARAGEAGRGFAVVASEVRALAQRSSDAAMEIKALIGDSSRQVAEGVDLVGRAGQALQSIAGRVSHISQLVSEIAEGAAEQSTGLHEINTGVTQLDQVTQQNAAMVEQATAAGHMLNTDAIKLAELVARFQVDGSAAAPAAPAAPAPSAHGGDDWEIEASPLPAAAMPAAEGNAARDLWQDF</sequence>
<organism evidence="7 8">
    <name type="scientific">Leisingera aquaemixtae</name>
    <dbReference type="NCBI Taxonomy" id="1396826"/>
    <lineage>
        <taxon>Bacteria</taxon>
        <taxon>Pseudomonadati</taxon>
        <taxon>Pseudomonadota</taxon>
        <taxon>Alphaproteobacteria</taxon>
        <taxon>Rhodobacterales</taxon>
        <taxon>Roseobacteraceae</taxon>
        <taxon>Leisingera</taxon>
    </lineage>
</organism>
<dbReference type="SUPFAM" id="SSF158472">
    <property type="entry name" value="HAMP domain-like"/>
    <property type="match status" value="1"/>
</dbReference>
<keyword evidence="3" id="KW-0807">Transducer</keyword>
<dbReference type="PANTHER" id="PTHR43531:SF11">
    <property type="entry name" value="METHYL-ACCEPTING CHEMOTAXIS PROTEIN 3"/>
    <property type="match status" value="1"/>
</dbReference>
<proteinExistence type="inferred from homology"/>
<feature type="domain" description="HAMP" evidence="6">
    <location>
        <begin position="386"/>
        <end position="439"/>
    </location>
</feature>
<dbReference type="Gene3D" id="6.10.340.10">
    <property type="match status" value="1"/>
</dbReference>
<dbReference type="Proteomes" id="UP001058514">
    <property type="component" value="Chromosome"/>
</dbReference>
<dbReference type="PROSITE" id="PS50111">
    <property type="entry name" value="CHEMOTAXIS_TRANSDUC_2"/>
    <property type="match status" value="1"/>
</dbReference>
<protein>
    <submittedName>
        <fullName evidence="7">CHASE3 domain-containing protein</fullName>
    </submittedName>
</protein>
<accession>A0ABY5WJY9</accession>
<keyword evidence="4" id="KW-0812">Transmembrane</keyword>
<dbReference type="Pfam" id="PF00015">
    <property type="entry name" value="MCPsignal"/>
    <property type="match status" value="1"/>
</dbReference>
<dbReference type="SMART" id="SM00283">
    <property type="entry name" value="MA"/>
    <property type="match status" value="1"/>
</dbReference>
<evidence type="ECO:0000256" key="2">
    <source>
        <dbReference type="ARBA" id="ARBA00029447"/>
    </source>
</evidence>
<evidence type="ECO:0000313" key="8">
    <source>
        <dbReference type="Proteomes" id="UP001058514"/>
    </source>
</evidence>
<dbReference type="InterPro" id="IPR051310">
    <property type="entry name" value="MCP_chemotaxis"/>
</dbReference>
<dbReference type="CDD" id="cd19410">
    <property type="entry name" value="HK9-like_sensor"/>
    <property type="match status" value="2"/>
</dbReference>
<gene>
    <name evidence="7" type="ORF">K3718_01495</name>
</gene>
<dbReference type="InterPro" id="IPR003660">
    <property type="entry name" value="HAMP_dom"/>
</dbReference>
<evidence type="ECO:0000256" key="1">
    <source>
        <dbReference type="ARBA" id="ARBA00022500"/>
    </source>
</evidence>
<dbReference type="InterPro" id="IPR007891">
    <property type="entry name" value="CHASE3"/>
</dbReference>
<comment type="similarity">
    <text evidence="2">Belongs to the methyl-accepting chemotaxis (MCP) protein family.</text>
</comment>
<keyword evidence="4" id="KW-0472">Membrane</keyword>
<dbReference type="SUPFAM" id="SSF58104">
    <property type="entry name" value="Methyl-accepting chemotaxis protein (MCP) signaling domain"/>
    <property type="match status" value="1"/>
</dbReference>
<reference evidence="7" key="1">
    <citation type="submission" date="2021-08" db="EMBL/GenBank/DDBJ databases">
        <authorList>
            <person name="Nwanade C."/>
            <person name="Wang M."/>
            <person name="Masoudi A."/>
            <person name="Yu Z."/>
            <person name="Liu J."/>
        </authorList>
    </citation>
    <scope>NUCLEOTIDE SEQUENCE</scope>
    <source>
        <strain evidence="7">S166</strain>
    </source>
</reference>
<feature type="transmembrane region" description="Helical" evidence="4">
    <location>
        <begin position="364"/>
        <end position="384"/>
    </location>
</feature>
<dbReference type="InterPro" id="IPR004089">
    <property type="entry name" value="MCPsignal_dom"/>
</dbReference>
<dbReference type="CDD" id="cd11386">
    <property type="entry name" value="MCP_signal"/>
    <property type="match status" value="1"/>
</dbReference>
<evidence type="ECO:0000259" key="6">
    <source>
        <dbReference type="PROSITE" id="PS50885"/>
    </source>
</evidence>
<dbReference type="PANTHER" id="PTHR43531">
    <property type="entry name" value="PROTEIN ICFG"/>
    <property type="match status" value="1"/>
</dbReference>
<dbReference type="Gene3D" id="1.10.287.950">
    <property type="entry name" value="Methyl-accepting chemotaxis protein"/>
    <property type="match status" value="1"/>
</dbReference>
<dbReference type="PRINTS" id="PR00260">
    <property type="entry name" value="CHEMTRNSDUCR"/>
</dbReference>
<dbReference type="CDD" id="cd06225">
    <property type="entry name" value="HAMP"/>
    <property type="match status" value="1"/>
</dbReference>
<keyword evidence="1" id="KW-0145">Chemotaxis</keyword>
<dbReference type="Pfam" id="PF05227">
    <property type="entry name" value="CHASE3"/>
    <property type="match status" value="2"/>
</dbReference>
<dbReference type="InterPro" id="IPR004090">
    <property type="entry name" value="Chemotax_Me-accpt_rcpt"/>
</dbReference>
<keyword evidence="8" id="KW-1185">Reference proteome</keyword>